<evidence type="ECO:0000313" key="1">
    <source>
        <dbReference type="EMBL" id="KAF7814564.1"/>
    </source>
</evidence>
<gene>
    <name evidence="1" type="ORF">G2W53_028533</name>
</gene>
<accession>A0A834WEW1</accession>
<comment type="caution">
    <text evidence="1">The sequence shown here is derived from an EMBL/GenBank/DDBJ whole genome shotgun (WGS) entry which is preliminary data.</text>
</comment>
<keyword evidence="2" id="KW-1185">Reference proteome</keyword>
<evidence type="ECO:0000313" key="2">
    <source>
        <dbReference type="Proteomes" id="UP000634136"/>
    </source>
</evidence>
<dbReference type="Proteomes" id="UP000634136">
    <property type="component" value="Unassembled WGS sequence"/>
</dbReference>
<reference evidence="1" key="1">
    <citation type="submission" date="2020-09" db="EMBL/GenBank/DDBJ databases">
        <title>Genome-Enabled Discovery of Anthraquinone Biosynthesis in Senna tora.</title>
        <authorList>
            <person name="Kang S.-H."/>
            <person name="Pandey R.P."/>
            <person name="Lee C.-M."/>
            <person name="Sim J.-S."/>
            <person name="Jeong J.-T."/>
            <person name="Choi B.-S."/>
            <person name="Jung M."/>
            <person name="Ginzburg D."/>
            <person name="Zhao K."/>
            <person name="Won S.Y."/>
            <person name="Oh T.-J."/>
            <person name="Yu Y."/>
            <person name="Kim N.-H."/>
            <person name="Lee O.R."/>
            <person name="Lee T.-H."/>
            <person name="Bashyal P."/>
            <person name="Kim T.-S."/>
            <person name="Lee W.-H."/>
            <person name="Kawkins C."/>
            <person name="Kim C.-K."/>
            <person name="Kim J.S."/>
            <person name="Ahn B.O."/>
            <person name="Rhee S.Y."/>
            <person name="Sohng J.K."/>
        </authorList>
    </citation>
    <scope>NUCLEOTIDE SEQUENCE</scope>
    <source>
        <tissue evidence="1">Leaf</tissue>
    </source>
</reference>
<dbReference type="EMBL" id="JAAIUW010000009">
    <property type="protein sequence ID" value="KAF7814564.1"/>
    <property type="molecule type" value="Genomic_DNA"/>
</dbReference>
<protein>
    <submittedName>
        <fullName evidence="1">Uncharacterized protein</fullName>
    </submittedName>
</protein>
<proteinExistence type="predicted"/>
<organism evidence="1 2">
    <name type="scientific">Senna tora</name>
    <dbReference type="NCBI Taxonomy" id="362788"/>
    <lineage>
        <taxon>Eukaryota</taxon>
        <taxon>Viridiplantae</taxon>
        <taxon>Streptophyta</taxon>
        <taxon>Embryophyta</taxon>
        <taxon>Tracheophyta</taxon>
        <taxon>Spermatophyta</taxon>
        <taxon>Magnoliopsida</taxon>
        <taxon>eudicotyledons</taxon>
        <taxon>Gunneridae</taxon>
        <taxon>Pentapetalae</taxon>
        <taxon>rosids</taxon>
        <taxon>fabids</taxon>
        <taxon>Fabales</taxon>
        <taxon>Fabaceae</taxon>
        <taxon>Caesalpinioideae</taxon>
        <taxon>Cassia clade</taxon>
        <taxon>Senna</taxon>
    </lineage>
</organism>
<dbReference type="AlphaFoldDB" id="A0A834WEW1"/>
<sequence>MRQKIPLMVLLYSSEGKVKRLRMVREGPRGWSKVL</sequence>
<name>A0A834WEW1_9FABA</name>